<sequence length="135" mass="14741">MGVQDNVDVHVTKTGALWLATVQGVAGGMSARSLKELHGDVAEGLPFLFSDRDRPPVPVFHYTLPGLTEDDLNAFAELQRRAAAIADDYTRTARARVDQLARLGLSDPDIGELLGLSKQRIQQIRTSKSEDRQSA</sequence>
<organism evidence="1 2">
    <name type="scientific">Streptosporangium longisporum</name>
    <dbReference type="NCBI Taxonomy" id="46187"/>
    <lineage>
        <taxon>Bacteria</taxon>
        <taxon>Bacillati</taxon>
        <taxon>Actinomycetota</taxon>
        <taxon>Actinomycetes</taxon>
        <taxon>Streptosporangiales</taxon>
        <taxon>Streptosporangiaceae</taxon>
        <taxon>Streptosporangium</taxon>
    </lineage>
</organism>
<evidence type="ECO:0000313" key="1">
    <source>
        <dbReference type="EMBL" id="GAA3014429.1"/>
    </source>
</evidence>
<accession>A0ABN3Y895</accession>
<dbReference type="EMBL" id="BAAAWD010000011">
    <property type="protein sequence ID" value="GAA3014429.1"/>
    <property type="molecule type" value="Genomic_DNA"/>
</dbReference>
<proteinExistence type="predicted"/>
<comment type="caution">
    <text evidence="1">The sequence shown here is derived from an EMBL/GenBank/DDBJ whole genome shotgun (WGS) entry which is preliminary data.</text>
</comment>
<evidence type="ECO:0008006" key="3">
    <source>
        <dbReference type="Google" id="ProtNLM"/>
    </source>
</evidence>
<dbReference type="RefSeq" id="WP_344897982.1">
    <property type="nucleotide sequence ID" value="NZ_BAAAWD010000011.1"/>
</dbReference>
<dbReference type="Proteomes" id="UP001499930">
    <property type="component" value="Unassembled WGS sequence"/>
</dbReference>
<protein>
    <recommendedName>
        <fullName evidence="3">RNA polymerase sigma-70 region 4 domain-containing protein</fullName>
    </recommendedName>
</protein>
<evidence type="ECO:0000313" key="2">
    <source>
        <dbReference type="Proteomes" id="UP001499930"/>
    </source>
</evidence>
<gene>
    <name evidence="1" type="ORF">GCM10017559_42150</name>
</gene>
<reference evidence="1 2" key="1">
    <citation type="journal article" date="2019" name="Int. J. Syst. Evol. Microbiol.">
        <title>The Global Catalogue of Microorganisms (GCM) 10K type strain sequencing project: providing services to taxonomists for standard genome sequencing and annotation.</title>
        <authorList>
            <consortium name="The Broad Institute Genomics Platform"/>
            <consortium name="The Broad Institute Genome Sequencing Center for Infectious Disease"/>
            <person name="Wu L."/>
            <person name="Ma J."/>
        </authorList>
    </citation>
    <scope>NUCLEOTIDE SEQUENCE [LARGE SCALE GENOMIC DNA]</scope>
    <source>
        <strain evidence="1 2">JCM 3106</strain>
    </source>
</reference>
<name>A0ABN3Y895_9ACTN</name>
<keyword evidence="2" id="KW-1185">Reference proteome</keyword>